<reference evidence="1 2" key="2">
    <citation type="journal article" date="2017" name="Antonie Van Leeuwenhoek">
        <title>Rhizobium rhizosphaerae sp. nov., a novel species isolated from rice rhizosphere.</title>
        <authorList>
            <person name="Zhao J.J."/>
            <person name="Zhang J."/>
            <person name="Zhang R.J."/>
            <person name="Zhang C.W."/>
            <person name="Yin H.Q."/>
            <person name="Zhang X.X."/>
        </authorList>
    </citation>
    <scope>NUCLEOTIDE SEQUENCE [LARGE SCALE GENOMIC DNA]</scope>
    <source>
        <strain evidence="1 2">ACAM 611</strain>
    </source>
</reference>
<name>H5TF96_9ALTE</name>
<keyword evidence="2" id="KW-1185">Reference proteome</keyword>
<comment type="caution">
    <text evidence="1">The sequence shown here is derived from an EMBL/GenBank/DDBJ whole genome shotgun (WGS) entry which is preliminary data.</text>
</comment>
<evidence type="ECO:0000313" key="2">
    <source>
        <dbReference type="Proteomes" id="UP000053586"/>
    </source>
</evidence>
<accession>H5TF96</accession>
<dbReference type="NCBIfam" id="NF047376">
    <property type="entry name" value="TAA_AbiEi"/>
    <property type="match status" value="1"/>
</dbReference>
<evidence type="ECO:0000313" key="1">
    <source>
        <dbReference type="EMBL" id="GAB57023.1"/>
    </source>
</evidence>
<proteinExistence type="predicted"/>
<dbReference type="EMBL" id="BAET01000033">
    <property type="protein sequence ID" value="GAB57023.1"/>
    <property type="molecule type" value="Genomic_DNA"/>
</dbReference>
<organism evidence="1 2">
    <name type="scientific">Glaciecola punicea ACAM 611</name>
    <dbReference type="NCBI Taxonomy" id="1121923"/>
    <lineage>
        <taxon>Bacteria</taxon>
        <taxon>Pseudomonadati</taxon>
        <taxon>Pseudomonadota</taxon>
        <taxon>Gammaproteobacteria</taxon>
        <taxon>Alteromonadales</taxon>
        <taxon>Alteromonadaceae</taxon>
        <taxon>Glaciecola</taxon>
    </lineage>
</organism>
<reference evidence="1 2" key="1">
    <citation type="journal article" date="2012" name="J. Bacteriol.">
        <title>Genome sequence of proteorhodopsin-containing sea ice bacterium Glaciecola punicea ACAM 611T.</title>
        <authorList>
            <person name="Qin Q.-L."/>
            <person name="Xie B.-B."/>
            <person name="Shu Y.-L."/>
            <person name="Rong J.-C."/>
            <person name="Zhao D.-L."/>
            <person name="Zhang X.-Y."/>
            <person name="Chen X.-L."/>
            <person name="Zhou B.-C."/>
            <person name="Zhanga Y.-Z."/>
        </authorList>
    </citation>
    <scope>NUCLEOTIDE SEQUENCE [LARGE SCALE GENOMIC DNA]</scope>
    <source>
        <strain evidence="1 2">ACAM 611</strain>
    </source>
</reference>
<dbReference type="eggNOG" id="COG5340">
    <property type="taxonomic scope" value="Bacteria"/>
</dbReference>
<dbReference type="RefSeq" id="WP_006007771.1">
    <property type="nucleotide sequence ID" value="NZ_BAET01000033.1"/>
</dbReference>
<dbReference type="OrthoDB" id="3235173at2"/>
<dbReference type="InterPro" id="IPR059220">
    <property type="entry name" value="AbiEi"/>
</dbReference>
<evidence type="ECO:0008006" key="3">
    <source>
        <dbReference type="Google" id="ProtNLM"/>
    </source>
</evidence>
<dbReference type="AlphaFoldDB" id="H5TF96"/>
<dbReference type="Proteomes" id="UP000053586">
    <property type="component" value="Unassembled WGS sequence"/>
</dbReference>
<gene>
    <name evidence="1" type="ORF">GPUN_2909</name>
</gene>
<sequence length="179" mass="20042">MKSDLLRLQKEMVCAIQKGHTGFFNTSDIAYWVKKSSRDALTLFIHNAIKAGVLERVCKGVYVVSIFKPSGEGTLEALAKKIRSDYFVYVTAETELSRLGVISQLTMGYLTAMTNGRSGVFKTSFGTVEFTHTKKNIHAVMDDIWYDTDTGIHRAREALALRDLKRIGRNVGMLNEGLE</sequence>
<protein>
    <recommendedName>
        <fullName evidence="3">AbiEi antitoxin C-terminal domain-containing protein</fullName>
    </recommendedName>
</protein>